<dbReference type="Proteomes" id="UP001221757">
    <property type="component" value="Unassembled WGS sequence"/>
</dbReference>
<gene>
    <name evidence="2" type="ORF">B0H17DRAFT_1135555</name>
</gene>
<evidence type="ECO:0000256" key="1">
    <source>
        <dbReference type="SAM" id="MobiDB-lite"/>
    </source>
</evidence>
<reference evidence="2" key="1">
    <citation type="submission" date="2023-03" db="EMBL/GenBank/DDBJ databases">
        <title>Massive genome expansion in bonnet fungi (Mycena s.s.) driven by repeated elements and novel gene families across ecological guilds.</title>
        <authorList>
            <consortium name="Lawrence Berkeley National Laboratory"/>
            <person name="Harder C.B."/>
            <person name="Miyauchi S."/>
            <person name="Viragh M."/>
            <person name="Kuo A."/>
            <person name="Thoen E."/>
            <person name="Andreopoulos B."/>
            <person name="Lu D."/>
            <person name="Skrede I."/>
            <person name="Drula E."/>
            <person name="Henrissat B."/>
            <person name="Morin E."/>
            <person name="Kohler A."/>
            <person name="Barry K."/>
            <person name="LaButti K."/>
            <person name="Morin E."/>
            <person name="Salamov A."/>
            <person name="Lipzen A."/>
            <person name="Mereny Z."/>
            <person name="Hegedus B."/>
            <person name="Baldrian P."/>
            <person name="Stursova M."/>
            <person name="Weitz H."/>
            <person name="Taylor A."/>
            <person name="Grigoriev I.V."/>
            <person name="Nagy L.G."/>
            <person name="Martin F."/>
            <person name="Kauserud H."/>
        </authorList>
    </citation>
    <scope>NUCLEOTIDE SEQUENCE</scope>
    <source>
        <strain evidence="2">CBHHK067</strain>
    </source>
</reference>
<evidence type="ECO:0000313" key="3">
    <source>
        <dbReference type="Proteomes" id="UP001221757"/>
    </source>
</evidence>
<comment type="caution">
    <text evidence="2">The sequence shown here is derived from an EMBL/GenBank/DDBJ whole genome shotgun (WGS) entry which is preliminary data.</text>
</comment>
<dbReference type="AlphaFoldDB" id="A0AAD7DDA1"/>
<protein>
    <submittedName>
        <fullName evidence="2">Uncharacterized protein</fullName>
    </submittedName>
</protein>
<proteinExistence type="predicted"/>
<dbReference type="EMBL" id="JARKIE010000078">
    <property type="protein sequence ID" value="KAJ7688584.1"/>
    <property type="molecule type" value="Genomic_DNA"/>
</dbReference>
<name>A0AAD7DDA1_MYCRO</name>
<organism evidence="2 3">
    <name type="scientific">Mycena rosella</name>
    <name type="common">Pink bonnet</name>
    <name type="synonym">Agaricus rosellus</name>
    <dbReference type="NCBI Taxonomy" id="1033263"/>
    <lineage>
        <taxon>Eukaryota</taxon>
        <taxon>Fungi</taxon>
        <taxon>Dikarya</taxon>
        <taxon>Basidiomycota</taxon>
        <taxon>Agaricomycotina</taxon>
        <taxon>Agaricomycetes</taxon>
        <taxon>Agaricomycetidae</taxon>
        <taxon>Agaricales</taxon>
        <taxon>Marasmiineae</taxon>
        <taxon>Mycenaceae</taxon>
        <taxon>Mycena</taxon>
    </lineage>
</organism>
<keyword evidence="3" id="KW-1185">Reference proteome</keyword>
<sequence length="170" mass="19061">MVGVIAFRQNITVSDKVDRLGKEVGHAQIDKVRKHAPCSNGLLKDDTCFQSPRARFYGPLGTPQKLPRRQTLTGSHGCPDPTASRSFHVGVDLQVHQCRCQNQPTELQLTLLIELDRQPTKAWEAEGWCCSGDGEFQVDEFYTWNSGQMESRHVGEQGGIRFLYTNTTKA</sequence>
<feature type="region of interest" description="Disordered" evidence="1">
    <location>
        <begin position="60"/>
        <end position="79"/>
    </location>
</feature>
<evidence type="ECO:0000313" key="2">
    <source>
        <dbReference type="EMBL" id="KAJ7688584.1"/>
    </source>
</evidence>
<accession>A0AAD7DDA1</accession>